<keyword evidence="9" id="KW-0175">Coiled coil</keyword>
<keyword evidence="4" id="KW-0547">Nucleotide-binding</keyword>
<dbReference type="InterPro" id="IPR000719">
    <property type="entry name" value="Prot_kinase_dom"/>
</dbReference>
<feature type="domain" description="Protein kinase" evidence="11">
    <location>
        <begin position="1"/>
        <end position="293"/>
    </location>
</feature>
<feature type="region of interest" description="Disordered" evidence="10">
    <location>
        <begin position="347"/>
        <end position="593"/>
    </location>
</feature>
<dbReference type="KEGG" id="tva:4761373"/>
<dbReference type="GO" id="GO:0005634">
    <property type="term" value="C:nucleus"/>
    <property type="evidence" value="ECO:0000318"/>
    <property type="project" value="GO_Central"/>
</dbReference>
<dbReference type="InterPro" id="IPR011009">
    <property type="entry name" value="Kinase-like_dom_sf"/>
</dbReference>
<dbReference type="RefSeq" id="XP_001315751.1">
    <property type="nucleotide sequence ID" value="XM_001315716.1"/>
</dbReference>
<evidence type="ECO:0000256" key="6">
    <source>
        <dbReference type="ARBA" id="ARBA00022840"/>
    </source>
</evidence>
<evidence type="ECO:0000256" key="3">
    <source>
        <dbReference type="ARBA" id="ARBA00022679"/>
    </source>
</evidence>
<keyword evidence="6" id="KW-0067">ATP-binding</keyword>
<accession>A2EV05</accession>
<feature type="compositionally biased region" description="Low complexity" evidence="10">
    <location>
        <begin position="512"/>
        <end position="523"/>
    </location>
</feature>
<evidence type="ECO:0000256" key="7">
    <source>
        <dbReference type="ARBA" id="ARBA00047899"/>
    </source>
</evidence>
<evidence type="ECO:0000256" key="9">
    <source>
        <dbReference type="SAM" id="Coils"/>
    </source>
</evidence>
<keyword evidence="5" id="KW-0418">Kinase</keyword>
<comment type="catalytic activity">
    <reaction evidence="8">
        <text>L-seryl-[protein] + ATP = O-phospho-L-seryl-[protein] + ADP + H(+)</text>
        <dbReference type="Rhea" id="RHEA:17989"/>
        <dbReference type="Rhea" id="RHEA-COMP:9863"/>
        <dbReference type="Rhea" id="RHEA-COMP:11604"/>
        <dbReference type="ChEBI" id="CHEBI:15378"/>
        <dbReference type="ChEBI" id="CHEBI:29999"/>
        <dbReference type="ChEBI" id="CHEBI:30616"/>
        <dbReference type="ChEBI" id="CHEBI:83421"/>
        <dbReference type="ChEBI" id="CHEBI:456216"/>
        <dbReference type="EC" id="2.7.11.1"/>
    </reaction>
</comment>
<keyword evidence="2" id="KW-0723">Serine/threonine-protein kinase</keyword>
<dbReference type="AlphaFoldDB" id="A2EV05"/>
<dbReference type="Proteomes" id="UP000001542">
    <property type="component" value="Unassembled WGS sequence"/>
</dbReference>
<evidence type="ECO:0000256" key="2">
    <source>
        <dbReference type="ARBA" id="ARBA00022527"/>
    </source>
</evidence>
<feature type="compositionally biased region" description="Basic and acidic residues" evidence="10">
    <location>
        <begin position="490"/>
        <end position="506"/>
    </location>
</feature>
<name>A2EV05_TRIV3</name>
<reference evidence="12" key="1">
    <citation type="submission" date="2006-10" db="EMBL/GenBank/DDBJ databases">
        <authorList>
            <person name="Amadeo P."/>
            <person name="Zhao Q."/>
            <person name="Wortman J."/>
            <person name="Fraser-Liggett C."/>
            <person name="Carlton J."/>
        </authorList>
    </citation>
    <scope>NUCLEOTIDE SEQUENCE</scope>
    <source>
        <strain evidence="12">G3</strain>
    </source>
</reference>
<evidence type="ECO:0000256" key="1">
    <source>
        <dbReference type="ARBA" id="ARBA00012513"/>
    </source>
</evidence>
<dbReference type="PROSITE" id="PS50011">
    <property type="entry name" value="PROTEIN_KINASE_DOM"/>
    <property type="match status" value="1"/>
</dbReference>
<dbReference type="GO" id="GO:0005956">
    <property type="term" value="C:protein kinase CK2 complex"/>
    <property type="evidence" value="ECO:0000318"/>
    <property type="project" value="GO_Central"/>
</dbReference>
<feature type="compositionally biased region" description="Basic and acidic residues" evidence="10">
    <location>
        <begin position="395"/>
        <end position="404"/>
    </location>
</feature>
<dbReference type="InParanoid" id="A2EV05"/>
<dbReference type="Gene3D" id="1.10.510.10">
    <property type="entry name" value="Transferase(Phosphotransferase) domain 1"/>
    <property type="match status" value="1"/>
</dbReference>
<evidence type="ECO:0000256" key="4">
    <source>
        <dbReference type="ARBA" id="ARBA00022741"/>
    </source>
</evidence>
<comment type="catalytic activity">
    <reaction evidence="7">
        <text>L-threonyl-[protein] + ATP = O-phospho-L-threonyl-[protein] + ADP + H(+)</text>
        <dbReference type="Rhea" id="RHEA:46608"/>
        <dbReference type="Rhea" id="RHEA-COMP:11060"/>
        <dbReference type="Rhea" id="RHEA-COMP:11605"/>
        <dbReference type="ChEBI" id="CHEBI:15378"/>
        <dbReference type="ChEBI" id="CHEBI:30013"/>
        <dbReference type="ChEBI" id="CHEBI:30616"/>
        <dbReference type="ChEBI" id="CHEBI:61977"/>
        <dbReference type="ChEBI" id="CHEBI:456216"/>
        <dbReference type="EC" id="2.7.11.1"/>
    </reaction>
</comment>
<dbReference type="EMBL" id="DS113502">
    <property type="protein sequence ID" value="EAY03528.1"/>
    <property type="molecule type" value="Genomic_DNA"/>
</dbReference>
<evidence type="ECO:0000256" key="5">
    <source>
        <dbReference type="ARBA" id="ARBA00022777"/>
    </source>
</evidence>
<evidence type="ECO:0000256" key="10">
    <source>
        <dbReference type="SAM" id="MobiDB-lite"/>
    </source>
</evidence>
<keyword evidence="13" id="KW-1185">Reference proteome</keyword>
<gene>
    <name evidence="12" type="ORF">TVAG_369000</name>
</gene>
<feature type="compositionally biased region" description="Basic and acidic residues" evidence="10">
    <location>
        <begin position="451"/>
        <end position="467"/>
    </location>
</feature>
<evidence type="ECO:0000313" key="13">
    <source>
        <dbReference type="Proteomes" id="UP000001542"/>
    </source>
</evidence>
<dbReference type="VEuPathDB" id="TrichDB:TVAG_369000"/>
<protein>
    <recommendedName>
        <fullName evidence="1">non-specific serine/threonine protein kinase</fullName>
        <ecNumber evidence="1">2.7.11.1</ecNumber>
    </recommendedName>
</protein>
<dbReference type="Gene3D" id="3.30.200.20">
    <property type="entry name" value="Phosphorylase Kinase, domain 1"/>
    <property type="match status" value="1"/>
</dbReference>
<dbReference type="GO" id="GO:0005829">
    <property type="term" value="C:cytosol"/>
    <property type="evidence" value="ECO:0000318"/>
    <property type="project" value="GO_Central"/>
</dbReference>
<dbReference type="SUPFAM" id="SSF56112">
    <property type="entry name" value="Protein kinase-like (PK-like)"/>
    <property type="match status" value="1"/>
</dbReference>
<proteinExistence type="predicted"/>
<feature type="coiled-coil region" evidence="9">
    <location>
        <begin position="691"/>
        <end position="725"/>
    </location>
</feature>
<evidence type="ECO:0000313" key="12">
    <source>
        <dbReference type="EMBL" id="EAY03528.1"/>
    </source>
</evidence>
<dbReference type="GO" id="GO:0006974">
    <property type="term" value="P:DNA damage response"/>
    <property type="evidence" value="ECO:0000318"/>
    <property type="project" value="GO_Central"/>
</dbReference>
<organism evidence="12 13">
    <name type="scientific">Trichomonas vaginalis (strain ATCC PRA-98 / G3)</name>
    <dbReference type="NCBI Taxonomy" id="412133"/>
    <lineage>
        <taxon>Eukaryota</taxon>
        <taxon>Metamonada</taxon>
        <taxon>Parabasalia</taxon>
        <taxon>Trichomonadida</taxon>
        <taxon>Trichomonadidae</taxon>
        <taxon>Trichomonas</taxon>
    </lineage>
</organism>
<dbReference type="GO" id="GO:0005524">
    <property type="term" value="F:ATP binding"/>
    <property type="evidence" value="ECO:0007669"/>
    <property type="project" value="UniProtKB-KW"/>
</dbReference>
<reference evidence="12" key="2">
    <citation type="journal article" date="2007" name="Science">
        <title>Draft genome sequence of the sexually transmitted pathogen Trichomonas vaginalis.</title>
        <authorList>
            <person name="Carlton J.M."/>
            <person name="Hirt R.P."/>
            <person name="Silva J.C."/>
            <person name="Delcher A.L."/>
            <person name="Schatz M."/>
            <person name="Zhao Q."/>
            <person name="Wortman J.R."/>
            <person name="Bidwell S.L."/>
            <person name="Alsmark U.C.M."/>
            <person name="Besteiro S."/>
            <person name="Sicheritz-Ponten T."/>
            <person name="Noel C.J."/>
            <person name="Dacks J.B."/>
            <person name="Foster P.G."/>
            <person name="Simillion C."/>
            <person name="Van de Peer Y."/>
            <person name="Miranda-Saavedra D."/>
            <person name="Barton G.J."/>
            <person name="Westrop G.D."/>
            <person name="Mueller S."/>
            <person name="Dessi D."/>
            <person name="Fiori P.L."/>
            <person name="Ren Q."/>
            <person name="Paulsen I."/>
            <person name="Zhang H."/>
            <person name="Bastida-Corcuera F.D."/>
            <person name="Simoes-Barbosa A."/>
            <person name="Brown M.T."/>
            <person name="Hayes R.D."/>
            <person name="Mukherjee M."/>
            <person name="Okumura C.Y."/>
            <person name="Schneider R."/>
            <person name="Smith A.J."/>
            <person name="Vanacova S."/>
            <person name="Villalvazo M."/>
            <person name="Haas B.J."/>
            <person name="Pertea M."/>
            <person name="Feldblyum T.V."/>
            <person name="Utterback T.R."/>
            <person name="Shu C.L."/>
            <person name="Osoegawa K."/>
            <person name="de Jong P.J."/>
            <person name="Hrdy I."/>
            <person name="Horvathova L."/>
            <person name="Zubacova Z."/>
            <person name="Dolezal P."/>
            <person name="Malik S.B."/>
            <person name="Logsdon J.M. Jr."/>
            <person name="Henze K."/>
            <person name="Gupta A."/>
            <person name="Wang C.C."/>
            <person name="Dunne R.L."/>
            <person name="Upcroft J.A."/>
            <person name="Upcroft P."/>
            <person name="White O."/>
            <person name="Salzberg S.L."/>
            <person name="Tang P."/>
            <person name="Chiu C.-H."/>
            <person name="Lee Y.-S."/>
            <person name="Embley T.M."/>
            <person name="Coombs G.H."/>
            <person name="Mottram J.C."/>
            <person name="Tachezy J."/>
            <person name="Fraser-Liggett C.M."/>
            <person name="Johnson P.J."/>
        </authorList>
    </citation>
    <scope>NUCLEOTIDE SEQUENCE [LARGE SCALE GENOMIC DNA]</scope>
    <source>
        <strain evidence="12">G3</strain>
    </source>
</reference>
<evidence type="ECO:0000259" key="11">
    <source>
        <dbReference type="PROSITE" id="PS50011"/>
    </source>
</evidence>
<feature type="compositionally biased region" description="Low complexity" evidence="10">
    <location>
        <begin position="556"/>
        <end position="571"/>
    </location>
</feature>
<dbReference type="VEuPathDB" id="TrichDB:TVAGG3_0441670"/>
<feature type="compositionally biased region" description="Low complexity" evidence="10">
    <location>
        <begin position="421"/>
        <end position="433"/>
    </location>
</feature>
<dbReference type="EC" id="2.7.11.1" evidence="1"/>
<dbReference type="OrthoDB" id="10625754at2759"/>
<dbReference type="GO" id="GO:0051726">
    <property type="term" value="P:regulation of cell cycle"/>
    <property type="evidence" value="ECO:0000318"/>
    <property type="project" value="GO_Central"/>
</dbReference>
<feature type="compositionally biased region" description="Polar residues" evidence="10">
    <location>
        <begin position="472"/>
        <end position="482"/>
    </location>
</feature>
<dbReference type="STRING" id="5722.A2EV05"/>
<keyword evidence="3" id="KW-0808">Transferase</keyword>
<evidence type="ECO:0000256" key="8">
    <source>
        <dbReference type="ARBA" id="ARBA00048679"/>
    </source>
</evidence>
<sequence length="756" mass="86739">MRSRVGEYEVLQHFFHPRCNSYDSFITKSKVNGRQYLLTKYNLAMLNCPKDLLISRILFLMNNYKLFRCESVFFQTSLASRNQITPENIGTKLTYFYVVEPLPMVTLADYFASENNDSDFLKKQIPNVLNTLSALHSSKFPYLCLSPFTIIIDGKLWLRPPPICPYSSPKSLLPPPPHIKGDEGRKVDEMRFYRAPEWKMYPPVVQSDTWSLGTILAEYVVLGHPLFESSTDTEQQELTQKLLGEAPAEFKWPLVHDYDLIELPPVIMKLLDYDFHFRPALCVSISLQIMTLFDVEGGDTENNPYEYEYEYEYEESCDEDAKSRPICIILPGETIKASPEREKKKIAVKYQKTSSSSNDSASIKDLAEPYTPPHTVKEKYSPISNSSSVPIQRKISPDRNEKKFAISSDDEQEQSPPDNKSQSSSNRSLNRQRPTPIKLENSALDSPEEIPPQKEQNKTSPHDKDFYLKQLQEIQISDQLNIKISPIDRSNNEEKKSPRSPTEKSPKFGQDSFSPKSSSQIKESSPKSDSSKSSLSKNLSPRRRMNKPSKDKTSSSEKSSSKSSGRVKSMKIPAKSSKTPIFVDQSDTPMRPLVPMRRTTVSDNSGHYSVVKHPIFSEDDSIRSLPIQRKSLPMDYKYYPKFTDSPRHDLLVSTPEGRNHVEGVFYDSGVPSKAKVSFNRYYKFHSESSDYDDYEEEFEETEKSLWEIKQNMGKMKRKLDNLDNEIFNSCNSARTERSIKKSNTLFENSFSPRSPH</sequence>
<dbReference type="InterPro" id="IPR045216">
    <property type="entry name" value="CK2_alpha"/>
</dbReference>
<dbReference type="PANTHER" id="PTHR24054:SF0">
    <property type="entry name" value="CASEIN KINASE II SUBUNIT ALPHA"/>
    <property type="match status" value="1"/>
</dbReference>
<dbReference type="GO" id="GO:0004674">
    <property type="term" value="F:protein serine/threonine kinase activity"/>
    <property type="evidence" value="ECO:0000318"/>
    <property type="project" value="GO_Central"/>
</dbReference>
<dbReference type="PANTHER" id="PTHR24054">
    <property type="entry name" value="CASEIN KINASE II SUBUNIT ALPHA"/>
    <property type="match status" value="1"/>
</dbReference>